<dbReference type="PATRIC" id="fig|68170.10.peg.5013"/>
<protein>
    <recommendedName>
        <fullName evidence="1">DUF5753 domain-containing protein</fullName>
    </recommendedName>
</protein>
<keyword evidence="3" id="KW-1185">Reference proteome</keyword>
<dbReference type="RefSeq" id="WP_045313055.1">
    <property type="nucleotide sequence ID" value="NZ_JYJG01000130.1"/>
</dbReference>
<dbReference type="Pfam" id="PF19054">
    <property type="entry name" value="DUF5753"/>
    <property type="match status" value="1"/>
</dbReference>
<reference evidence="2 3" key="1">
    <citation type="submission" date="2015-02" db="EMBL/GenBank/DDBJ databases">
        <authorList>
            <person name="Ju K.-S."/>
            <person name="Doroghazi J.R."/>
            <person name="Metcalf W."/>
        </authorList>
    </citation>
    <scope>NUCLEOTIDE SEQUENCE [LARGE SCALE GENOMIC DNA]</scope>
    <source>
        <strain evidence="2 3">NRRL B-16140</strain>
    </source>
</reference>
<feature type="domain" description="DUF5753" evidence="1">
    <location>
        <begin position="49"/>
        <end position="120"/>
    </location>
</feature>
<organism evidence="2 3">
    <name type="scientific">Lentzea aerocolonigenes</name>
    <name type="common">Lechevalieria aerocolonigenes</name>
    <name type="synonym">Saccharothrix aerocolonigenes</name>
    <dbReference type="NCBI Taxonomy" id="68170"/>
    <lineage>
        <taxon>Bacteria</taxon>
        <taxon>Bacillati</taxon>
        <taxon>Actinomycetota</taxon>
        <taxon>Actinomycetes</taxon>
        <taxon>Pseudonocardiales</taxon>
        <taxon>Pseudonocardiaceae</taxon>
        <taxon>Lentzea</taxon>
    </lineage>
</organism>
<gene>
    <name evidence="2" type="ORF">UK23_19845</name>
</gene>
<sequence length="133" mass="14976">MPKISRIENGQLPDIHALRAMLDVYGVIGDEEAPYIELWERAREKGWWKQYHAIIAESALRHADREQLSHINKIGLLPNVTIQVVLDMAGLHDGPFTLLEFPYPGDPQVLYIEHAVRAAAETTAATATALRLR</sequence>
<proteinExistence type="predicted"/>
<dbReference type="AlphaFoldDB" id="A0A0F0H1W4"/>
<accession>A0A0F0H1W4</accession>
<evidence type="ECO:0000313" key="3">
    <source>
        <dbReference type="Proteomes" id="UP000033393"/>
    </source>
</evidence>
<name>A0A0F0H1W4_LENAE</name>
<evidence type="ECO:0000259" key="1">
    <source>
        <dbReference type="Pfam" id="PF19054"/>
    </source>
</evidence>
<evidence type="ECO:0000313" key="2">
    <source>
        <dbReference type="EMBL" id="KJK47628.1"/>
    </source>
</evidence>
<dbReference type="InterPro" id="IPR043917">
    <property type="entry name" value="DUF5753"/>
</dbReference>
<dbReference type="Proteomes" id="UP000033393">
    <property type="component" value="Unassembled WGS sequence"/>
</dbReference>
<dbReference type="EMBL" id="JYJG01000130">
    <property type="protein sequence ID" value="KJK47628.1"/>
    <property type="molecule type" value="Genomic_DNA"/>
</dbReference>
<comment type="caution">
    <text evidence="2">The sequence shown here is derived from an EMBL/GenBank/DDBJ whole genome shotgun (WGS) entry which is preliminary data.</text>
</comment>